<name>A0ABS1K6B1_9MICC</name>
<dbReference type="SUPFAM" id="SSF53335">
    <property type="entry name" value="S-adenosyl-L-methionine-dependent methyltransferases"/>
    <property type="match status" value="1"/>
</dbReference>
<keyword evidence="2" id="KW-1185">Reference proteome</keyword>
<reference evidence="1 2" key="1">
    <citation type="submission" date="2021-01" db="EMBL/GenBank/DDBJ databases">
        <title>Genome public.</title>
        <authorList>
            <person name="Liu C."/>
            <person name="Sun Q."/>
        </authorList>
    </citation>
    <scope>NUCLEOTIDE SEQUENCE [LARGE SCALE GENOMIC DNA]</scope>
    <source>
        <strain evidence="1 2">JC656</strain>
    </source>
</reference>
<dbReference type="Proteomes" id="UP000639051">
    <property type="component" value="Unassembled WGS sequence"/>
</dbReference>
<dbReference type="CDD" id="cd02440">
    <property type="entry name" value="AdoMet_MTases"/>
    <property type="match status" value="1"/>
</dbReference>
<evidence type="ECO:0000313" key="1">
    <source>
        <dbReference type="EMBL" id="MBL0707008.1"/>
    </source>
</evidence>
<dbReference type="InterPro" id="IPR029063">
    <property type="entry name" value="SAM-dependent_MTases_sf"/>
</dbReference>
<dbReference type="GO" id="GO:0032259">
    <property type="term" value="P:methylation"/>
    <property type="evidence" value="ECO:0007669"/>
    <property type="project" value="UniProtKB-KW"/>
</dbReference>
<gene>
    <name evidence="1" type="ORF">JJE72_16055</name>
</gene>
<dbReference type="GO" id="GO:0008168">
    <property type="term" value="F:methyltransferase activity"/>
    <property type="evidence" value="ECO:0007669"/>
    <property type="project" value="UniProtKB-KW"/>
</dbReference>
<dbReference type="Gene3D" id="3.40.50.150">
    <property type="entry name" value="Vaccinia Virus protein VP39"/>
    <property type="match status" value="1"/>
</dbReference>
<evidence type="ECO:0000313" key="2">
    <source>
        <dbReference type="Proteomes" id="UP000639051"/>
    </source>
</evidence>
<sequence>MRDWSAYNAAQAARARPRELLGPALAAAGTAQGRVAVEIGCGAGIEALEMARAGWSVRTYDRDPSVVPLIAEIGRRWPVVHTQVDIAALKTLPQAGLIFSSAALPYIARSGFPALWQLLVSALLPGGVLAVDLFGDRDEWSSGPGTYLTRAEVECLASGLETLRLDEEEYDGPAFSGPKHWHLFTLIARRPA</sequence>
<dbReference type="EMBL" id="JAERRC010000041">
    <property type="protein sequence ID" value="MBL0707008.1"/>
    <property type="molecule type" value="Genomic_DNA"/>
</dbReference>
<keyword evidence="1" id="KW-0808">Transferase</keyword>
<comment type="caution">
    <text evidence="1">The sequence shown here is derived from an EMBL/GenBank/DDBJ whole genome shotgun (WGS) entry which is preliminary data.</text>
</comment>
<keyword evidence="1" id="KW-0489">Methyltransferase</keyword>
<proteinExistence type="predicted"/>
<organism evidence="1 2">
    <name type="scientific">Sinomonas cellulolyticus</name>
    <dbReference type="NCBI Taxonomy" id="2801916"/>
    <lineage>
        <taxon>Bacteria</taxon>
        <taxon>Bacillati</taxon>
        <taxon>Actinomycetota</taxon>
        <taxon>Actinomycetes</taxon>
        <taxon>Micrococcales</taxon>
        <taxon>Micrococcaceae</taxon>
        <taxon>Sinomonas</taxon>
    </lineage>
</organism>
<accession>A0ABS1K6B1</accession>
<protein>
    <submittedName>
        <fullName evidence="1">Methyltransferase</fullName>
    </submittedName>
</protein>